<keyword evidence="3" id="KW-0805">Transcription regulation</keyword>
<keyword evidence="7" id="KW-1185">Reference proteome</keyword>
<organism evidence="6 7">
    <name type="scientific">Aeromicrobium alkaliterrae</name>
    <dbReference type="NCBI Taxonomy" id="302168"/>
    <lineage>
        <taxon>Bacteria</taxon>
        <taxon>Bacillati</taxon>
        <taxon>Actinomycetota</taxon>
        <taxon>Actinomycetes</taxon>
        <taxon>Propionibacteriales</taxon>
        <taxon>Nocardioidaceae</taxon>
        <taxon>Aeromicrobium</taxon>
    </lineage>
</organism>
<evidence type="ECO:0000259" key="5">
    <source>
        <dbReference type="PROSITE" id="PS50921"/>
    </source>
</evidence>
<gene>
    <name evidence="6" type="ORF">GCM10009710_01080</name>
</gene>
<dbReference type="Gene3D" id="3.30.450.40">
    <property type="match status" value="1"/>
</dbReference>
<evidence type="ECO:0000313" key="7">
    <source>
        <dbReference type="Proteomes" id="UP001501057"/>
    </source>
</evidence>
<dbReference type="SUPFAM" id="SSF55781">
    <property type="entry name" value="GAF domain-like"/>
    <property type="match status" value="1"/>
</dbReference>
<sequence length="229" mass="25205">MPDSSFFAEMALELHAEATMADTLARIVEFAQQALACDQAGILLVHSRSRLETMLATNDAVERSHDLQRKLDEGPCLDAIEGDPVYVSGDVEADGRWPRWGAEVAPLGLRSVISVRLASQNRRYGSLNLYSHRTHAWEDGDVDVARVFARHASVAVATSHQEDGLKVAADTRNLIGQAQGILMERFDIDADRAFAVLSRVSQQRNIKLRSLAEDLVANRADAELFKLPG</sequence>
<name>A0ABN2JE96_9ACTN</name>
<keyword evidence="1" id="KW-0808">Transferase</keyword>
<dbReference type="InterPro" id="IPR005561">
    <property type="entry name" value="ANTAR"/>
</dbReference>
<reference evidence="6 7" key="1">
    <citation type="journal article" date="2019" name="Int. J. Syst. Evol. Microbiol.">
        <title>The Global Catalogue of Microorganisms (GCM) 10K type strain sequencing project: providing services to taxonomists for standard genome sequencing and annotation.</title>
        <authorList>
            <consortium name="The Broad Institute Genomics Platform"/>
            <consortium name="The Broad Institute Genome Sequencing Center for Infectious Disease"/>
            <person name="Wu L."/>
            <person name="Ma J."/>
        </authorList>
    </citation>
    <scope>NUCLEOTIDE SEQUENCE [LARGE SCALE GENOMIC DNA]</scope>
    <source>
        <strain evidence="6 7">JCM 13518</strain>
    </source>
</reference>
<accession>A0ABN2JE96</accession>
<proteinExistence type="predicted"/>
<dbReference type="InterPro" id="IPR003018">
    <property type="entry name" value="GAF"/>
</dbReference>
<dbReference type="SUPFAM" id="SSF52172">
    <property type="entry name" value="CheY-like"/>
    <property type="match status" value="1"/>
</dbReference>
<dbReference type="Gene3D" id="1.10.10.10">
    <property type="entry name" value="Winged helix-like DNA-binding domain superfamily/Winged helix DNA-binding domain"/>
    <property type="match status" value="1"/>
</dbReference>
<dbReference type="Pfam" id="PF03861">
    <property type="entry name" value="ANTAR"/>
    <property type="match status" value="1"/>
</dbReference>
<dbReference type="SMART" id="SM00065">
    <property type="entry name" value="GAF"/>
    <property type="match status" value="1"/>
</dbReference>
<dbReference type="InterPro" id="IPR011006">
    <property type="entry name" value="CheY-like_superfamily"/>
</dbReference>
<protein>
    <submittedName>
        <fullName evidence="6">GAF and ANTAR domain-containing protein</fullName>
    </submittedName>
</protein>
<evidence type="ECO:0000256" key="3">
    <source>
        <dbReference type="ARBA" id="ARBA00023015"/>
    </source>
</evidence>
<keyword evidence="4" id="KW-0804">Transcription</keyword>
<dbReference type="InterPro" id="IPR029016">
    <property type="entry name" value="GAF-like_dom_sf"/>
</dbReference>
<feature type="domain" description="ANTAR" evidence="5">
    <location>
        <begin position="155"/>
        <end position="216"/>
    </location>
</feature>
<evidence type="ECO:0000313" key="6">
    <source>
        <dbReference type="EMBL" id="GAA1724043.1"/>
    </source>
</evidence>
<dbReference type="Proteomes" id="UP001501057">
    <property type="component" value="Unassembled WGS sequence"/>
</dbReference>
<evidence type="ECO:0000256" key="4">
    <source>
        <dbReference type="ARBA" id="ARBA00023163"/>
    </source>
</evidence>
<dbReference type="EMBL" id="BAAAME010000001">
    <property type="protein sequence ID" value="GAA1724043.1"/>
    <property type="molecule type" value="Genomic_DNA"/>
</dbReference>
<keyword evidence="2" id="KW-0418">Kinase</keyword>
<dbReference type="InterPro" id="IPR012074">
    <property type="entry name" value="GAF_ANTAR"/>
</dbReference>
<dbReference type="InterPro" id="IPR036388">
    <property type="entry name" value="WH-like_DNA-bd_sf"/>
</dbReference>
<evidence type="ECO:0000256" key="1">
    <source>
        <dbReference type="ARBA" id="ARBA00022679"/>
    </source>
</evidence>
<dbReference type="PIRSF" id="PIRSF036625">
    <property type="entry name" value="GAF_ANTAR"/>
    <property type="match status" value="1"/>
</dbReference>
<dbReference type="SMART" id="SM01012">
    <property type="entry name" value="ANTAR"/>
    <property type="match status" value="1"/>
</dbReference>
<dbReference type="RefSeq" id="WP_344196589.1">
    <property type="nucleotide sequence ID" value="NZ_BAAAME010000001.1"/>
</dbReference>
<dbReference type="Pfam" id="PF13185">
    <property type="entry name" value="GAF_2"/>
    <property type="match status" value="1"/>
</dbReference>
<dbReference type="PROSITE" id="PS50921">
    <property type="entry name" value="ANTAR"/>
    <property type="match status" value="1"/>
</dbReference>
<evidence type="ECO:0000256" key="2">
    <source>
        <dbReference type="ARBA" id="ARBA00022777"/>
    </source>
</evidence>
<comment type="caution">
    <text evidence="6">The sequence shown here is derived from an EMBL/GenBank/DDBJ whole genome shotgun (WGS) entry which is preliminary data.</text>
</comment>